<keyword evidence="1" id="KW-0812">Transmembrane</keyword>
<feature type="transmembrane region" description="Helical" evidence="1">
    <location>
        <begin position="111"/>
        <end position="129"/>
    </location>
</feature>
<dbReference type="Proteomes" id="UP000031883">
    <property type="component" value="Chromosome"/>
</dbReference>
<dbReference type="EMBL" id="CP009997">
    <property type="protein sequence ID" value="AJJ35222.1"/>
    <property type="molecule type" value="Genomic_DNA"/>
</dbReference>
<name>A0ABM5SL35_9GAMM</name>
<proteinExistence type="predicted"/>
<sequence>MDIDKEARDILTEIAIELHNSLPKLASCEADLLKENKIISDGLHSRNSDEISEAQIYLIKSIIKNLSNPDKVNEIACDDILISYITSIHKWAIIYPQLDDASERFHSKMELLERAVNAILLILLAIVSYRSRIHWMKLATKPFGL</sequence>
<keyword evidence="1" id="KW-1133">Transmembrane helix</keyword>
<reference evidence="2 3" key="1">
    <citation type="journal article" date="2015" name="Genome Announc.">
        <title>Thirty-Two Complete Genome Assemblies of Nine Yersinia Species, Including Y. pestis, Y. pseudotuberculosis, and Y. enterocolitica.</title>
        <authorList>
            <person name="Johnson S.L."/>
            <person name="Daligault H.E."/>
            <person name="Davenport K.W."/>
            <person name="Jaissle J."/>
            <person name="Frey K.G."/>
            <person name="Ladner J.T."/>
            <person name="Broomall S.M."/>
            <person name="Bishop-Lilly K.A."/>
            <person name="Bruce D.C."/>
            <person name="Coyne S.R."/>
            <person name="Gibbons H.S."/>
            <person name="Lo C.C."/>
            <person name="Munk A.C."/>
            <person name="Rosenzweig C.N."/>
            <person name="Koroleva G.I."/>
            <person name="Palacios G.F."/>
            <person name="Redden C.L."/>
            <person name="Xu Y."/>
            <person name="Minogue T.D."/>
            <person name="Chain P.S."/>
        </authorList>
    </citation>
    <scope>NUCLEOTIDE SEQUENCE [LARGE SCALE GENOMIC DNA]</scope>
    <source>
        <strain evidence="2 3">Y231</strain>
    </source>
</reference>
<keyword evidence="1" id="KW-0472">Membrane</keyword>
<evidence type="ECO:0000313" key="3">
    <source>
        <dbReference type="Proteomes" id="UP000031883"/>
    </source>
</evidence>
<evidence type="ECO:0000313" key="2">
    <source>
        <dbReference type="EMBL" id="AJJ35222.1"/>
    </source>
</evidence>
<evidence type="ECO:0000256" key="1">
    <source>
        <dbReference type="SAM" id="Phobius"/>
    </source>
</evidence>
<gene>
    <name evidence="2" type="ORF">CH54_2101</name>
</gene>
<organism evidence="2 3">
    <name type="scientific">Yersinia rochesterensis</name>
    <dbReference type="NCBI Taxonomy" id="1604335"/>
    <lineage>
        <taxon>Bacteria</taxon>
        <taxon>Pseudomonadati</taxon>
        <taxon>Pseudomonadota</taxon>
        <taxon>Gammaproteobacteria</taxon>
        <taxon>Enterobacterales</taxon>
        <taxon>Yersiniaceae</taxon>
        <taxon>Yersinia</taxon>
    </lineage>
</organism>
<accession>A0ABM5SL35</accession>
<protein>
    <submittedName>
        <fullName evidence="2">Uncharacterized protein</fullName>
    </submittedName>
</protein>
<dbReference type="RefSeq" id="WP_042562573.1">
    <property type="nucleotide sequence ID" value="NZ_CP009997.1"/>
</dbReference>
<keyword evidence="3" id="KW-1185">Reference proteome</keyword>